<evidence type="ECO:0000256" key="1">
    <source>
        <dbReference type="ARBA" id="ARBA00004141"/>
    </source>
</evidence>
<feature type="transmembrane region" description="Helical" evidence="6">
    <location>
        <begin position="410"/>
        <end position="435"/>
    </location>
</feature>
<evidence type="ECO:0000313" key="8">
    <source>
        <dbReference type="EMBL" id="RAL54930.1"/>
    </source>
</evidence>
<comment type="caution">
    <text evidence="8">The sequence shown here is derived from an EMBL/GenBank/DDBJ whole genome shotgun (WGS) entry which is preliminary data.</text>
</comment>
<organism evidence="8 9">
    <name type="scientific">Cuscuta australis</name>
    <dbReference type="NCBI Taxonomy" id="267555"/>
    <lineage>
        <taxon>Eukaryota</taxon>
        <taxon>Viridiplantae</taxon>
        <taxon>Streptophyta</taxon>
        <taxon>Embryophyta</taxon>
        <taxon>Tracheophyta</taxon>
        <taxon>Spermatophyta</taxon>
        <taxon>Magnoliopsida</taxon>
        <taxon>eudicotyledons</taxon>
        <taxon>Gunneridae</taxon>
        <taxon>Pentapetalae</taxon>
        <taxon>asterids</taxon>
        <taxon>lamiids</taxon>
        <taxon>Solanales</taxon>
        <taxon>Convolvulaceae</taxon>
        <taxon>Cuscuteae</taxon>
        <taxon>Cuscuta</taxon>
        <taxon>Cuscuta subgen. Grammica</taxon>
        <taxon>Cuscuta sect. Cleistogrammica</taxon>
    </lineage>
</organism>
<feature type="transmembrane region" description="Helical" evidence="6">
    <location>
        <begin position="100"/>
        <end position="125"/>
    </location>
</feature>
<evidence type="ECO:0000256" key="4">
    <source>
        <dbReference type="ARBA" id="ARBA00022989"/>
    </source>
</evidence>
<feature type="transmembrane region" description="Helical" evidence="6">
    <location>
        <begin position="24"/>
        <end position="44"/>
    </location>
</feature>
<accession>A0A328EB72</accession>
<feature type="transmembrane region" description="Helical" evidence="6">
    <location>
        <begin position="219"/>
        <end position="237"/>
    </location>
</feature>
<keyword evidence="3" id="KW-0029">Amino-acid transport</keyword>
<dbReference type="GO" id="GO:0031090">
    <property type="term" value="C:organelle membrane"/>
    <property type="evidence" value="ECO:0007669"/>
    <property type="project" value="UniProtKB-ARBA"/>
</dbReference>
<feature type="transmembrane region" description="Helical" evidence="6">
    <location>
        <begin position="349"/>
        <end position="369"/>
    </location>
</feature>
<comment type="subcellular location">
    <subcellularLocation>
        <location evidence="1">Membrane</location>
        <topology evidence="1">Multi-pass membrane protein</topology>
    </subcellularLocation>
</comment>
<evidence type="ECO:0000256" key="6">
    <source>
        <dbReference type="SAM" id="Phobius"/>
    </source>
</evidence>
<dbReference type="EMBL" id="NQVE01000005">
    <property type="protein sequence ID" value="RAL54930.1"/>
    <property type="molecule type" value="Genomic_DNA"/>
</dbReference>
<evidence type="ECO:0000256" key="3">
    <source>
        <dbReference type="ARBA" id="ARBA00022970"/>
    </source>
</evidence>
<dbReference type="GO" id="GO:0015179">
    <property type="term" value="F:L-amino acid transmembrane transporter activity"/>
    <property type="evidence" value="ECO:0007669"/>
    <property type="project" value="TreeGrafter"/>
</dbReference>
<feature type="transmembrane region" description="Helical" evidence="6">
    <location>
        <begin position="56"/>
        <end position="79"/>
    </location>
</feature>
<evidence type="ECO:0000259" key="7">
    <source>
        <dbReference type="Pfam" id="PF01490"/>
    </source>
</evidence>
<dbReference type="InterPro" id="IPR013057">
    <property type="entry name" value="AA_transpt_TM"/>
</dbReference>
<feature type="transmembrane region" description="Helical" evidence="6">
    <location>
        <begin position="311"/>
        <end position="328"/>
    </location>
</feature>
<keyword evidence="2 6" id="KW-0812">Transmembrane</keyword>
<keyword evidence="4 6" id="KW-1133">Transmembrane helix</keyword>
<keyword evidence="9" id="KW-1185">Reference proteome</keyword>
<feature type="transmembrane region" description="Helical" evidence="6">
    <location>
        <begin position="375"/>
        <end position="398"/>
    </location>
</feature>
<proteinExistence type="predicted"/>
<evidence type="ECO:0000256" key="2">
    <source>
        <dbReference type="ARBA" id="ARBA00022692"/>
    </source>
</evidence>
<reference evidence="8 9" key="1">
    <citation type="submission" date="2018-06" db="EMBL/GenBank/DDBJ databases">
        <title>The Genome of Cuscuta australis (Dodder) Provides Insight into the Evolution of Plant Parasitism.</title>
        <authorList>
            <person name="Liu H."/>
        </authorList>
    </citation>
    <scope>NUCLEOTIDE SEQUENCE [LARGE SCALE GENOMIC DNA]</scope>
    <source>
        <strain evidence="9">cv. Yunnan</strain>
        <tissue evidence="8">Vines</tissue>
    </source>
</reference>
<feature type="transmembrane region" description="Helical" evidence="6">
    <location>
        <begin position="177"/>
        <end position="199"/>
    </location>
</feature>
<keyword evidence="3" id="KW-0813">Transport</keyword>
<evidence type="ECO:0000256" key="5">
    <source>
        <dbReference type="ARBA" id="ARBA00023136"/>
    </source>
</evidence>
<gene>
    <name evidence="8" type="ORF">DM860_013626</name>
</gene>
<feature type="domain" description="Amino acid transporter transmembrane" evidence="7">
    <location>
        <begin position="26"/>
        <end position="435"/>
    </location>
</feature>
<feature type="transmembrane region" description="Helical" evidence="6">
    <location>
        <begin position="258"/>
        <end position="278"/>
    </location>
</feature>
<dbReference type="Proteomes" id="UP000249390">
    <property type="component" value="Unassembled WGS sequence"/>
</dbReference>
<evidence type="ECO:0000313" key="9">
    <source>
        <dbReference type="Proteomes" id="UP000249390"/>
    </source>
</evidence>
<dbReference type="PANTHER" id="PTHR22950">
    <property type="entry name" value="AMINO ACID TRANSPORTER"/>
    <property type="match status" value="1"/>
</dbReference>
<dbReference type="AlphaFoldDB" id="A0A328EB72"/>
<feature type="transmembrane region" description="Helical" evidence="6">
    <location>
        <begin position="145"/>
        <end position="165"/>
    </location>
</feature>
<sequence>MSPAVGAAAPLLTRRETPAERRLLICRAVFNVSTTIIGAGIMSIPATLKVVGVIPAFILMVVMAVLVDISVDFLLRFTYAGNATTYAGLMKESFGKMGSLLLQICIIITSLGCLIMYLIIIGDVLCGNGSPDHLGVLQEWFGNHWWNSRAFAIFFVVLFVMLPLVSYRRVESLWWSSALAVVLALVFVGVCVVMAICALANGKTQTPRLLPRLHDVPSFLNLFTAVPVIVTAFTFHFNVHPIGIELGKPSTMATAVKISLLLCALVYFSIGIFGYLLFGEAINADILVNFAAAGTSSGSATGAVLNDVVRLSYALHLVMVFPLLNYPLRLNIDELFFPEKKLHLSNDTVRFTCLSLVLLALAYGAAVLVPSIWYIFQFLGSTSAVLLAFIFPGAIALRDIHGISSRKDKIVATIMIIQAIVTSCIAISSNVYNIITGANS</sequence>
<name>A0A328EB72_9ASTE</name>
<protein>
    <recommendedName>
        <fullName evidence="7">Amino acid transporter transmembrane domain-containing protein</fullName>
    </recommendedName>
</protein>
<dbReference type="PANTHER" id="PTHR22950:SF323">
    <property type="entry name" value="AMINO ACID TRANSPORTER AVT6C"/>
    <property type="match status" value="1"/>
</dbReference>
<dbReference type="Pfam" id="PF01490">
    <property type="entry name" value="Aa_trans"/>
    <property type="match status" value="1"/>
</dbReference>
<keyword evidence="5 6" id="KW-0472">Membrane</keyword>